<organism evidence="2 3">
    <name type="scientific">Verticiella sediminum</name>
    <dbReference type="NCBI Taxonomy" id="1247510"/>
    <lineage>
        <taxon>Bacteria</taxon>
        <taxon>Pseudomonadati</taxon>
        <taxon>Pseudomonadota</taxon>
        <taxon>Betaproteobacteria</taxon>
        <taxon>Burkholderiales</taxon>
        <taxon>Alcaligenaceae</taxon>
        <taxon>Verticiella</taxon>
    </lineage>
</organism>
<evidence type="ECO:0000259" key="1">
    <source>
        <dbReference type="SMART" id="SM00824"/>
    </source>
</evidence>
<protein>
    <submittedName>
        <fullName evidence="2">Alpha/beta fold hydrolase</fullName>
    </submittedName>
</protein>
<dbReference type="PANTHER" id="PTHR43798:SF33">
    <property type="entry name" value="HYDROLASE, PUTATIVE (AFU_ORTHOLOGUE AFUA_2G14860)-RELATED"/>
    <property type="match status" value="1"/>
</dbReference>
<evidence type="ECO:0000313" key="2">
    <source>
        <dbReference type="EMBL" id="TSH98564.1"/>
    </source>
</evidence>
<dbReference type="OrthoDB" id="9799989at2"/>
<dbReference type="InterPro" id="IPR050266">
    <property type="entry name" value="AB_hydrolase_sf"/>
</dbReference>
<name>A0A556B066_9BURK</name>
<dbReference type="EMBL" id="VLTJ01000004">
    <property type="protein sequence ID" value="TSH98564.1"/>
    <property type="molecule type" value="Genomic_DNA"/>
</dbReference>
<evidence type="ECO:0000313" key="3">
    <source>
        <dbReference type="Proteomes" id="UP000318405"/>
    </source>
</evidence>
<dbReference type="GO" id="GO:0016020">
    <property type="term" value="C:membrane"/>
    <property type="evidence" value="ECO:0007669"/>
    <property type="project" value="TreeGrafter"/>
</dbReference>
<reference evidence="2 3" key="1">
    <citation type="submission" date="2019-07" db="EMBL/GenBank/DDBJ databases">
        <title>Qingshengfaniella alkalisoli gen. nov., sp. nov., isolated from saline soil.</title>
        <authorList>
            <person name="Xu L."/>
            <person name="Huang X.-X."/>
            <person name="Sun J.-Q."/>
        </authorList>
    </citation>
    <scope>NUCLEOTIDE SEQUENCE [LARGE SCALE GENOMIC DNA]</scope>
    <source>
        <strain evidence="2 3">DSM 27279</strain>
    </source>
</reference>
<proteinExistence type="predicted"/>
<dbReference type="RefSeq" id="WP_143946470.1">
    <property type="nucleotide sequence ID" value="NZ_BAABMB010000001.1"/>
</dbReference>
<dbReference type="InterPro" id="IPR000073">
    <property type="entry name" value="AB_hydrolase_1"/>
</dbReference>
<dbReference type="InterPro" id="IPR020802">
    <property type="entry name" value="TesA-like"/>
</dbReference>
<dbReference type="AlphaFoldDB" id="A0A556B066"/>
<sequence>MQPYRYPDHQVSGDADTTVFLLHGAYGSKAYFEYETATLVRAGYRVVAWDAPGYALSPLPAQGLSIERLADTAASLVEREGTARNVVLGHSMGGIVAPGVAVRLPERVHGLVVSATVGSFSQKSEEDRRTFLAERVEPLKRGRTFEETAGAVVNAMFAPGSSGPMVDLVKRVALSTSASTFCSAIEAIVAYEGLPTLRQVRVPTLLIAGAHDTVGRPEGMRAMREFVPQAELVVIENAGHYAFAEQHEAFNRHLLAFLARIGQTARA</sequence>
<dbReference type="SMART" id="SM00824">
    <property type="entry name" value="PKS_TE"/>
    <property type="match status" value="1"/>
</dbReference>
<dbReference type="InterPro" id="IPR029058">
    <property type="entry name" value="AB_hydrolase_fold"/>
</dbReference>
<feature type="domain" description="Thioesterase TesA-like" evidence="1">
    <location>
        <begin position="37"/>
        <end position="258"/>
    </location>
</feature>
<dbReference type="PRINTS" id="PR00412">
    <property type="entry name" value="EPOXHYDRLASE"/>
</dbReference>
<dbReference type="InterPro" id="IPR000639">
    <property type="entry name" value="Epox_hydrolase-like"/>
</dbReference>
<keyword evidence="3" id="KW-1185">Reference proteome</keyword>
<dbReference type="Proteomes" id="UP000318405">
    <property type="component" value="Unassembled WGS sequence"/>
</dbReference>
<dbReference type="GO" id="GO:0016787">
    <property type="term" value="F:hydrolase activity"/>
    <property type="evidence" value="ECO:0007669"/>
    <property type="project" value="UniProtKB-KW"/>
</dbReference>
<gene>
    <name evidence="2" type="ORF">FOZ76_02090</name>
</gene>
<dbReference type="PANTHER" id="PTHR43798">
    <property type="entry name" value="MONOACYLGLYCEROL LIPASE"/>
    <property type="match status" value="1"/>
</dbReference>
<accession>A0A556B066</accession>
<keyword evidence="2" id="KW-0378">Hydrolase</keyword>
<dbReference type="Gene3D" id="3.40.50.1820">
    <property type="entry name" value="alpha/beta hydrolase"/>
    <property type="match status" value="1"/>
</dbReference>
<dbReference type="Pfam" id="PF00561">
    <property type="entry name" value="Abhydrolase_1"/>
    <property type="match status" value="1"/>
</dbReference>
<dbReference type="PRINTS" id="PR00111">
    <property type="entry name" value="ABHYDROLASE"/>
</dbReference>
<comment type="caution">
    <text evidence="2">The sequence shown here is derived from an EMBL/GenBank/DDBJ whole genome shotgun (WGS) entry which is preliminary data.</text>
</comment>
<dbReference type="SUPFAM" id="SSF53474">
    <property type="entry name" value="alpha/beta-Hydrolases"/>
    <property type="match status" value="1"/>
</dbReference>